<protein>
    <submittedName>
        <fullName evidence="2">Uncharacterized protein</fullName>
    </submittedName>
</protein>
<feature type="compositionally biased region" description="Polar residues" evidence="1">
    <location>
        <begin position="60"/>
        <end position="73"/>
    </location>
</feature>
<organism evidence="2 3">
    <name type="scientific">Hevea brasiliensis</name>
    <name type="common">Para rubber tree</name>
    <name type="synonym">Siphonia brasiliensis</name>
    <dbReference type="NCBI Taxonomy" id="3981"/>
    <lineage>
        <taxon>Eukaryota</taxon>
        <taxon>Viridiplantae</taxon>
        <taxon>Streptophyta</taxon>
        <taxon>Embryophyta</taxon>
        <taxon>Tracheophyta</taxon>
        <taxon>Spermatophyta</taxon>
        <taxon>Magnoliopsida</taxon>
        <taxon>eudicotyledons</taxon>
        <taxon>Gunneridae</taxon>
        <taxon>Pentapetalae</taxon>
        <taxon>rosids</taxon>
        <taxon>fabids</taxon>
        <taxon>Malpighiales</taxon>
        <taxon>Euphorbiaceae</taxon>
        <taxon>Crotonoideae</taxon>
        <taxon>Micrandreae</taxon>
        <taxon>Hevea</taxon>
    </lineage>
</organism>
<keyword evidence="3" id="KW-1185">Reference proteome</keyword>
<evidence type="ECO:0000256" key="1">
    <source>
        <dbReference type="SAM" id="MobiDB-lite"/>
    </source>
</evidence>
<reference evidence="2 3" key="1">
    <citation type="journal article" date="2023" name="Plant Biotechnol. J.">
        <title>Chromosome-level wild Hevea brasiliensis genome provides new tools for genomic-assisted breeding and valuable loci to elevate rubber yield.</title>
        <authorList>
            <person name="Cheng H."/>
            <person name="Song X."/>
            <person name="Hu Y."/>
            <person name="Wu T."/>
            <person name="Yang Q."/>
            <person name="An Z."/>
            <person name="Feng S."/>
            <person name="Deng Z."/>
            <person name="Wu W."/>
            <person name="Zeng X."/>
            <person name="Tu M."/>
            <person name="Wang X."/>
            <person name="Huang H."/>
        </authorList>
    </citation>
    <scope>NUCLEOTIDE SEQUENCE [LARGE SCALE GENOMIC DNA]</scope>
    <source>
        <strain evidence="2">MT/VB/25A 57/8</strain>
    </source>
</reference>
<dbReference type="Proteomes" id="UP001174677">
    <property type="component" value="Chromosome 15"/>
</dbReference>
<dbReference type="EMBL" id="JARPOI010000015">
    <property type="protein sequence ID" value="KAJ9152487.1"/>
    <property type="molecule type" value="Genomic_DNA"/>
</dbReference>
<feature type="region of interest" description="Disordered" evidence="1">
    <location>
        <begin position="60"/>
        <end position="99"/>
    </location>
</feature>
<proteinExistence type="predicted"/>
<comment type="caution">
    <text evidence="2">The sequence shown here is derived from an EMBL/GenBank/DDBJ whole genome shotgun (WGS) entry which is preliminary data.</text>
</comment>
<evidence type="ECO:0000313" key="2">
    <source>
        <dbReference type="EMBL" id="KAJ9152487.1"/>
    </source>
</evidence>
<name>A0ABQ9KVR7_HEVBR</name>
<evidence type="ECO:0000313" key="3">
    <source>
        <dbReference type="Proteomes" id="UP001174677"/>
    </source>
</evidence>
<accession>A0ABQ9KVR7</accession>
<gene>
    <name evidence="2" type="ORF">P3X46_026048</name>
</gene>
<sequence length="189" mass="20873">MTQKKARLDHARILLSTEYQEHMNKLVAMDIDNVRYIIRATEEPCFELVKYFTLNKRVDTPSTSYNATGSSSHAEVEPSNREDDDVEVPNGDADVDNNADDFSQTFVALDQREQDAPDVEAVRDGVGNDADPPVTTLNPAIDDYDVGTIERIAVRDGVGNDADPPVTSLNPASDDYDVGTIERMACISY</sequence>
<feature type="compositionally biased region" description="Acidic residues" evidence="1">
    <location>
        <begin position="82"/>
        <end position="99"/>
    </location>
</feature>